<comment type="caution">
    <text evidence="1">The sequence shown here is derived from an EMBL/GenBank/DDBJ whole genome shotgun (WGS) entry which is preliminary data.</text>
</comment>
<accession>A0A100XHN2</accession>
<dbReference type="RefSeq" id="WP_131588015.1">
    <property type="nucleotide sequence ID" value="NZ_BCTB01000049.1"/>
</dbReference>
<sequence length="134" mass="14008">MTFNESALHDWAGSSSTTIQYANGTRTTIRGYPDGHRSIAIKPPDRPEEDVPLELFNHPILTTASTGMSGLEAQAGRGIPMLTAEASDYVRIGAEYVGMGTSAGGPWLAIPAVFAASAGGRTLGNCLGNTLCPR</sequence>
<evidence type="ECO:0000313" key="1">
    <source>
        <dbReference type="EMBL" id="GAT16815.1"/>
    </source>
</evidence>
<protein>
    <submittedName>
        <fullName evidence="1">Uncharacterized protein</fullName>
    </submittedName>
</protein>
<reference evidence="2" key="2">
    <citation type="submission" date="2016-02" db="EMBL/GenBank/DDBJ databases">
        <title>Draft genome sequence of five rapidly growing Mycobacterium species.</title>
        <authorList>
            <person name="Katahira K."/>
            <person name="Gotou Y."/>
            <person name="Iida K."/>
            <person name="Ogura Y."/>
            <person name="Hayashi T."/>
        </authorList>
    </citation>
    <scope>NUCLEOTIDE SEQUENCE [LARGE SCALE GENOMIC DNA]</scope>
    <source>
        <strain evidence="2">JCM6362</strain>
    </source>
</reference>
<dbReference type="EMBL" id="BCTB01000049">
    <property type="protein sequence ID" value="GAT16815.1"/>
    <property type="molecule type" value="Genomic_DNA"/>
</dbReference>
<dbReference type="STRING" id="1797.RMCT_3784"/>
<organism evidence="1 2">
    <name type="scientific">Mycolicibacterium thermoresistibile</name>
    <name type="common">Mycobacterium thermoresistibile</name>
    <dbReference type="NCBI Taxonomy" id="1797"/>
    <lineage>
        <taxon>Bacteria</taxon>
        <taxon>Bacillati</taxon>
        <taxon>Actinomycetota</taxon>
        <taxon>Actinomycetes</taxon>
        <taxon>Mycobacteriales</taxon>
        <taxon>Mycobacteriaceae</taxon>
        <taxon>Mycolicibacterium</taxon>
    </lineage>
</organism>
<gene>
    <name evidence="1" type="ORF">RMCT_3784</name>
</gene>
<dbReference type="OrthoDB" id="4376745at2"/>
<name>A0A100XHN2_MYCTH</name>
<reference evidence="1 2" key="1">
    <citation type="journal article" date="2016" name="Genome Announc.">
        <title>Draft Genome Sequences of Five Rapidly Growing Mycobacterium Species, M. thermoresistibile, M. fortuitum subsp. acetamidolyticum, M. canariasense, M. brisbanense, and M. novocastrense.</title>
        <authorList>
            <person name="Katahira K."/>
            <person name="Ogura Y."/>
            <person name="Gotoh Y."/>
            <person name="Hayashi T."/>
        </authorList>
    </citation>
    <scope>NUCLEOTIDE SEQUENCE [LARGE SCALE GENOMIC DNA]</scope>
    <source>
        <strain evidence="1 2">JCM6362</strain>
    </source>
</reference>
<proteinExistence type="predicted"/>
<evidence type="ECO:0000313" key="2">
    <source>
        <dbReference type="Proteomes" id="UP000069654"/>
    </source>
</evidence>
<dbReference type="AlphaFoldDB" id="A0A100XHN2"/>
<dbReference type="Proteomes" id="UP000069654">
    <property type="component" value="Unassembled WGS sequence"/>
</dbReference>